<organism evidence="8 9">
    <name type="scientific">Hypsibius exemplaris</name>
    <name type="common">Freshwater tardigrade</name>
    <dbReference type="NCBI Taxonomy" id="2072580"/>
    <lineage>
        <taxon>Eukaryota</taxon>
        <taxon>Metazoa</taxon>
        <taxon>Ecdysozoa</taxon>
        <taxon>Tardigrada</taxon>
        <taxon>Eutardigrada</taxon>
        <taxon>Parachela</taxon>
        <taxon>Hypsibioidea</taxon>
        <taxon>Hypsibiidae</taxon>
        <taxon>Hypsibius</taxon>
    </lineage>
</organism>
<dbReference type="PROSITE" id="PS50262">
    <property type="entry name" value="G_PROTEIN_RECEP_F1_2"/>
    <property type="match status" value="1"/>
</dbReference>
<dbReference type="EMBL" id="MTYJ01000216">
    <property type="protein sequence ID" value="OWA51165.1"/>
    <property type="molecule type" value="Genomic_DNA"/>
</dbReference>
<protein>
    <recommendedName>
        <fullName evidence="7">G-protein coupled receptors family 1 profile domain-containing protein</fullName>
    </recommendedName>
</protein>
<name>A0A9X6NBJ0_HYPEX</name>
<keyword evidence="9" id="KW-1185">Reference proteome</keyword>
<comment type="subcellular location">
    <subcellularLocation>
        <location evidence="1">Membrane</location>
    </subcellularLocation>
</comment>
<evidence type="ECO:0000259" key="7">
    <source>
        <dbReference type="PROSITE" id="PS50262"/>
    </source>
</evidence>
<evidence type="ECO:0000313" key="9">
    <source>
        <dbReference type="Proteomes" id="UP000192578"/>
    </source>
</evidence>
<evidence type="ECO:0000256" key="6">
    <source>
        <dbReference type="SAM" id="Phobius"/>
    </source>
</evidence>
<comment type="caution">
    <text evidence="8">The sequence shown here is derived from an EMBL/GenBank/DDBJ whole genome shotgun (WGS) entry which is preliminary data.</text>
</comment>
<feature type="transmembrane region" description="Helical" evidence="6">
    <location>
        <begin position="6"/>
        <end position="29"/>
    </location>
</feature>
<dbReference type="SUPFAM" id="SSF81321">
    <property type="entry name" value="Family A G protein-coupled receptor-like"/>
    <property type="match status" value="1"/>
</dbReference>
<dbReference type="Gene3D" id="1.20.1070.10">
    <property type="entry name" value="Rhodopsin 7-helix transmembrane proteins"/>
    <property type="match status" value="1"/>
</dbReference>
<dbReference type="Proteomes" id="UP000192578">
    <property type="component" value="Unassembled WGS sequence"/>
</dbReference>
<feature type="transmembrane region" description="Helical" evidence="6">
    <location>
        <begin position="49"/>
        <end position="71"/>
    </location>
</feature>
<reference evidence="9" key="1">
    <citation type="submission" date="2017-01" db="EMBL/GenBank/DDBJ databases">
        <title>Comparative genomics of anhydrobiosis in the tardigrade Hypsibius dujardini.</title>
        <authorList>
            <person name="Yoshida Y."/>
            <person name="Koutsovoulos G."/>
            <person name="Laetsch D."/>
            <person name="Stevens L."/>
            <person name="Kumar S."/>
            <person name="Horikawa D."/>
            <person name="Ishino K."/>
            <person name="Komine S."/>
            <person name="Tomita M."/>
            <person name="Blaxter M."/>
            <person name="Arakawa K."/>
        </authorList>
    </citation>
    <scope>NUCLEOTIDE SEQUENCE [LARGE SCALE GENOMIC DNA]</scope>
    <source>
        <strain evidence="9">Z151</strain>
    </source>
</reference>
<evidence type="ECO:0000256" key="4">
    <source>
        <dbReference type="ARBA" id="ARBA00023136"/>
    </source>
</evidence>
<feature type="domain" description="G-protein coupled receptors family 1 profile" evidence="7">
    <location>
        <begin position="1"/>
        <end position="188"/>
    </location>
</feature>
<keyword evidence="4 6" id="KW-0472">Membrane</keyword>
<feature type="transmembrane region" description="Helical" evidence="6">
    <location>
        <begin position="101"/>
        <end position="121"/>
    </location>
</feature>
<keyword evidence="2 6" id="KW-0812">Transmembrane</keyword>
<evidence type="ECO:0000256" key="3">
    <source>
        <dbReference type="ARBA" id="ARBA00022989"/>
    </source>
</evidence>
<dbReference type="AlphaFoldDB" id="A0A9X6NBJ0"/>
<evidence type="ECO:0000313" key="8">
    <source>
        <dbReference type="EMBL" id="OWA51165.1"/>
    </source>
</evidence>
<evidence type="ECO:0000256" key="2">
    <source>
        <dbReference type="ARBA" id="ARBA00022692"/>
    </source>
</evidence>
<gene>
    <name evidence="8" type="ORF">BV898_15659</name>
</gene>
<evidence type="ECO:0000256" key="5">
    <source>
        <dbReference type="SAM" id="MobiDB-lite"/>
    </source>
</evidence>
<dbReference type="GO" id="GO:0016020">
    <property type="term" value="C:membrane"/>
    <property type="evidence" value="ECO:0007669"/>
    <property type="project" value="UniProtKB-SubCell"/>
</dbReference>
<evidence type="ECO:0000256" key="1">
    <source>
        <dbReference type="ARBA" id="ARBA00004370"/>
    </source>
</evidence>
<feature type="region of interest" description="Disordered" evidence="5">
    <location>
        <begin position="130"/>
        <end position="160"/>
    </location>
</feature>
<keyword evidence="3 6" id="KW-1133">Transmembrane helix</keyword>
<sequence length="188" mass="21010">MGNHAFSFYLYYLSVFDAGIINSHAVIAVNRAWVIIRPMSLRAVHSKRFTLIVCMVMLLYKHLVAGSFWLADTLYFRMDAPIKVCLLNTVQLNVWSSATDIIVYILSLAVTLLSFFVVVVSKMHRSRQTMKRSGCLKSQNSTARTGDEQPAPISRTSMKRSETVTSAAVAVQAVTDPILFVLTMDKLA</sequence>
<dbReference type="InterPro" id="IPR017452">
    <property type="entry name" value="GPCR_Rhodpsn_7TM"/>
</dbReference>
<proteinExistence type="predicted"/>
<accession>A0A9X6NBJ0</accession>